<comment type="function">
    <text evidence="6">Involved in brassinosteroid (BR) signaling.</text>
</comment>
<dbReference type="GO" id="GO:0016020">
    <property type="term" value="C:membrane"/>
    <property type="evidence" value="ECO:0007669"/>
    <property type="project" value="UniProtKB-SubCell"/>
</dbReference>
<name>A0A8T2T0U3_CERRI</name>
<keyword evidence="6" id="KW-0472">Membrane</keyword>
<gene>
    <name evidence="8" type="ORF">KP509_16G032100</name>
</gene>
<dbReference type="InterPro" id="IPR007213">
    <property type="entry name" value="Ppm1/Ppm2/Tcmp"/>
</dbReference>
<dbReference type="GO" id="GO:0009966">
    <property type="term" value="P:regulation of signal transduction"/>
    <property type="evidence" value="ECO:0007669"/>
    <property type="project" value="UniProtKB-ARBA"/>
</dbReference>
<evidence type="ECO:0000256" key="5">
    <source>
        <dbReference type="ARBA" id="ARBA00022691"/>
    </source>
</evidence>
<dbReference type="OMA" id="IIYEPIR"/>
<dbReference type="FunFam" id="3.40.50.150:FF:000092">
    <property type="entry name" value="Leucine carboxyl methyltransferase 1"/>
    <property type="match status" value="1"/>
</dbReference>
<keyword evidence="6" id="KW-0963">Cytoplasm</keyword>
<dbReference type="PIRSF" id="PIRSF016305">
    <property type="entry name" value="LCM_mtfrase"/>
    <property type="match status" value="1"/>
</dbReference>
<organism evidence="8 9">
    <name type="scientific">Ceratopteris richardii</name>
    <name type="common">Triangle waterfern</name>
    <dbReference type="NCBI Taxonomy" id="49495"/>
    <lineage>
        <taxon>Eukaryota</taxon>
        <taxon>Viridiplantae</taxon>
        <taxon>Streptophyta</taxon>
        <taxon>Embryophyta</taxon>
        <taxon>Tracheophyta</taxon>
        <taxon>Polypodiopsida</taxon>
        <taxon>Polypodiidae</taxon>
        <taxon>Polypodiales</taxon>
        <taxon>Pteridineae</taxon>
        <taxon>Pteridaceae</taxon>
        <taxon>Parkerioideae</taxon>
        <taxon>Ceratopteris</taxon>
    </lineage>
</organism>
<accession>A0A8T2T0U3</accession>
<dbReference type="Gene3D" id="3.40.50.150">
    <property type="entry name" value="Vaccinia Virus protein VP39"/>
    <property type="match status" value="1"/>
</dbReference>
<evidence type="ECO:0000313" key="8">
    <source>
        <dbReference type="EMBL" id="KAH7387603.1"/>
    </source>
</evidence>
<comment type="similarity">
    <text evidence="2 6">Belongs to the methyltransferase superfamily. LCMT family.</text>
</comment>
<dbReference type="InterPro" id="IPR016651">
    <property type="entry name" value="LCMT1"/>
</dbReference>
<evidence type="ECO:0000256" key="7">
    <source>
        <dbReference type="PIRSR" id="PIRSR016305-1"/>
    </source>
</evidence>
<evidence type="ECO:0000256" key="6">
    <source>
        <dbReference type="PIRNR" id="PIRNR016305"/>
    </source>
</evidence>
<dbReference type="GO" id="GO:0032259">
    <property type="term" value="P:methylation"/>
    <property type="evidence" value="ECO:0007669"/>
    <property type="project" value="UniProtKB-KW"/>
</dbReference>
<dbReference type="OrthoDB" id="203237at2759"/>
<proteinExistence type="inferred from homology"/>
<dbReference type="SUPFAM" id="SSF53335">
    <property type="entry name" value="S-adenosyl-L-methionine-dependent methyltransferases"/>
    <property type="match status" value="1"/>
</dbReference>
<dbReference type="PANTHER" id="PTHR13600">
    <property type="entry name" value="LEUCINE CARBOXYL METHYLTRANSFERASE"/>
    <property type="match status" value="1"/>
</dbReference>
<dbReference type="Proteomes" id="UP000825935">
    <property type="component" value="Chromosome 16"/>
</dbReference>
<keyword evidence="9" id="KW-1185">Reference proteome</keyword>
<reference evidence="8" key="1">
    <citation type="submission" date="2021-08" db="EMBL/GenBank/DDBJ databases">
        <title>WGS assembly of Ceratopteris richardii.</title>
        <authorList>
            <person name="Marchant D.B."/>
            <person name="Chen G."/>
            <person name="Jenkins J."/>
            <person name="Shu S."/>
            <person name="Leebens-Mack J."/>
            <person name="Grimwood J."/>
            <person name="Schmutz J."/>
            <person name="Soltis P."/>
            <person name="Soltis D."/>
            <person name="Chen Z.-H."/>
        </authorList>
    </citation>
    <scope>NUCLEOTIDE SEQUENCE</scope>
    <source>
        <strain evidence="8">Whitten #5841</strain>
        <tissue evidence="8">Leaf</tissue>
    </source>
</reference>
<feature type="binding site" evidence="7">
    <location>
        <position position="90"/>
    </location>
    <ligand>
        <name>S-adenosyl-L-methionine</name>
        <dbReference type="ChEBI" id="CHEBI:59789"/>
    </ligand>
</feature>
<evidence type="ECO:0000313" key="9">
    <source>
        <dbReference type="Proteomes" id="UP000825935"/>
    </source>
</evidence>
<dbReference type="InterPro" id="IPR029063">
    <property type="entry name" value="SAM-dependent_MTases_sf"/>
</dbReference>
<feature type="binding site" evidence="7">
    <location>
        <position position="187"/>
    </location>
    <ligand>
        <name>S-adenosyl-L-methionine</name>
        <dbReference type="ChEBI" id="CHEBI:59789"/>
    </ligand>
</feature>
<dbReference type="EMBL" id="CM035421">
    <property type="protein sequence ID" value="KAH7387603.1"/>
    <property type="molecule type" value="Genomic_DNA"/>
</dbReference>
<feature type="binding site" evidence="7">
    <location>
        <position position="60"/>
    </location>
    <ligand>
        <name>S-adenosyl-L-methionine</name>
        <dbReference type="ChEBI" id="CHEBI:59789"/>
    </ligand>
</feature>
<comment type="caution">
    <text evidence="8">The sequence shown here is derived from an EMBL/GenBank/DDBJ whole genome shotgun (WGS) entry which is preliminary data.</text>
</comment>
<feature type="binding site" evidence="7">
    <location>
        <begin position="160"/>
        <end position="161"/>
    </location>
    <ligand>
        <name>S-adenosyl-L-methionine</name>
        <dbReference type="ChEBI" id="CHEBI:59789"/>
    </ligand>
</feature>
<keyword evidence="4 6" id="KW-0808">Transferase</keyword>
<dbReference type="EC" id="2.1.1.233" evidence="6"/>
<keyword evidence="5 6" id="KW-0949">S-adenosyl-L-methionine</keyword>
<comment type="catalytic activity">
    <reaction evidence="1 6">
        <text>[phosphatase 2A protein]-C-terminal L-leucine + S-adenosyl-L-methionine = [phosphatase 2A protein]-C-terminal L-leucine methyl ester + S-adenosyl-L-homocysteine</text>
        <dbReference type="Rhea" id="RHEA:48544"/>
        <dbReference type="Rhea" id="RHEA-COMP:12134"/>
        <dbReference type="Rhea" id="RHEA-COMP:12135"/>
        <dbReference type="ChEBI" id="CHEBI:57856"/>
        <dbReference type="ChEBI" id="CHEBI:59789"/>
        <dbReference type="ChEBI" id="CHEBI:90516"/>
        <dbReference type="ChEBI" id="CHEBI:90517"/>
        <dbReference type="EC" id="2.1.1.233"/>
    </reaction>
</comment>
<sequence length="359" mass="41086">MESSHGSFSVDGAVQATNDEASSSKLSCVKKGYMQDAYIQYFVRKPTRRSPIINRGYYARWASIRKLLLQFLEAGSSSNNQHKKQIVSLGAGFDTLFFQLQDENHAPHLVLEVDFKEVTSKKAIIIDTYEPLRAKLGSNSDISKEQGKIFSDHYKLLPADLRDLSSLDLILDQANIDPSLPTLILAECVLIYLDPDVSRALVQWAGKKFPNSIFIVYEQIHPDDGFGRQMLKNLESRGCPLLGLHDTPTLEAKIRRFIDHGWQRSEALDMDVIYNQHIDQKDRKRIERLELFDEFEEWHILQEHYCISYGINDQLGIFSCFGFQSREAKELSEGKKEDIDIHGRRQSPISCPINPYTAQ</sequence>
<dbReference type="GO" id="GO:0018423">
    <property type="term" value="F:protein C-terminal leucine carboxyl O-methyltransferase activity"/>
    <property type="evidence" value="ECO:0007669"/>
    <property type="project" value="UniProtKB-EC"/>
</dbReference>
<protein>
    <recommendedName>
        <fullName evidence="6">Leucine carboxyl methyltransferase 1 homolog</fullName>
        <ecNumber evidence="6">2.1.1.233</ecNumber>
    </recommendedName>
</protein>
<evidence type="ECO:0000256" key="1">
    <source>
        <dbReference type="ARBA" id="ARBA00000724"/>
    </source>
</evidence>
<dbReference type="PANTHER" id="PTHR13600:SF21">
    <property type="entry name" value="LEUCINE CARBOXYL METHYLTRANSFERASE 1"/>
    <property type="match status" value="1"/>
</dbReference>
<evidence type="ECO:0000256" key="4">
    <source>
        <dbReference type="ARBA" id="ARBA00022679"/>
    </source>
</evidence>
<dbReference type="Pfam" id="PF04072">
    <property type="entry name" value="LCM"/>
    <property type="match status" value="1"/>
</dbReference>
<keyword evidence="3 6" id="KW-0489">Methyltransferase</keyword>
<evidence type="ECO:0000256" key="2">
    <source>
        <dbReference type="ARBA" id="ARBA00010703"/>
    </source>
</evidence>
<comment type="subcellular location">
    <subcellularLocation>
        <location evidence="6">Cytoplasm</location>
    </subcellularLocation>
    <subcellularLocation>
        <location evidence="6">Membrane</location>
        <topology evidence="6">Peripheral membrane protein</topology>
    </subcellularLocation>
</comment>
<dbReference type="GO" id="GO:0005737">
    <property type="term" value="C:cytoplasm"/>
    <property type="evidence" value="ECO:0007669"/>
    <property type="project" value="UniProtKB-SubCell"/>
</dbReference>
<evidence type="ECO:0000256" key="3">
    <source>
        <dbReference type="ARBA" id="ARBA00022603"/>
    </source>
</evidence>
<dbReference type="AlphaFoldDB" id="A0A8T2T0U3"/>